<keyword evidence="2" id="KW-1185">Reference proteome</keyword>
<evidence type="ECO:0000313" key="2">
    <source>
        <dbReference type="Proteomes" id="UP000008387"/>
    </source>
</evidence>
<sequence length="57" mass="6720">MFYGGFFHGVEQVERALKNHYSVGYVRFESNFIKVADQCLDYPSQADKERYFALPIH</sequence>
<protein>
    <submittedName>
        <fullName evidence="1">Uncharacterized protein</fullName>
    </submittedName>
</protein>
<dbReference type="HOGENOM" id="CLU_2990441_0_0_7"/>
<dbReference type="Proteomes" id="UP000008387">
    <property type="component" value="Chromosome"/>
</dbReference>
<name>F8KQQ6_HELBC</name>
<dbReference type="AlphaFoldDB" id="F8KQQ6"/>
<evidence type="ECO:0000313" key="1">
    <source>
        <dbReference type="EMBL" id="CCB79060.1"/>
    </source>
</evidence>
<proteinExistence type="predicted"/>
<dbReference type="KEGG" id="hbi:HBZC1_00740"/>
<gene>
    <name evidence="1" type="ordered locus">HBZC1_00740</name>
</gene>
<organism evidence="1 2">
    <name type="scientific">Helicobacter bizzozeronii (strain CIII-1)</name>
    <dbReference type="NCBI Taxonomy" id="1002804"/>
    <lineage>
        <taxon>Bacteria</taxon>
        <taxon>Pseudomonadati</taxon>
        <taxon>Campylobacterota</taxon>
        <taxon>Epsilonproteobacteria</taxon>
        <taxon>Campylobacterales</taxon>
        <taxon>Helicobacteraceae</taxon>
        <taxon>Helicobacter</taxon>
    </lineage>
</organism>
<reference evidence="1 2" key="1">
    <citation type="journal article" date="2011" name="J. Bacteriol.">
        <title>Genome sequence of Helicobacter bizzozeronii strain CIII-1, an isolate from human gastric mucosa.</title>
        <authorList>
            <person name="Schott T."/>
            <person name="Rossi M."/>
            <person name="Hanninen M.L."/>
        </authorList>
    </citation>
    <scope>NUCLEOTIDE SEQUENCE [LARGE SCALE GENOMIC DNA]</scope>
    <source>
        <strain evidence="1 2">CIII-1</strain>
    </source>
</reference>
<dbReference type="EMBL" id="FR871757">
    <property type="protein sequence ID" value="CCB79060.1"/>
    <property type="molecule type" value="Genomic_DNA"/>
</dbReference>
<accession>F8KQQ6</accession>